<dbReference type="Gene3D" id="2.30.40.10">
    <property type="entry name" value="Urease, subunit C, domain 1"/>
    <property type="match status" value="1"/>
</dbReference>
<dbReference type="PANTHER" id="PTHR43794:SF5">
    <property type="entry name" value="CHLOROHYDROLASE FAMILY PROTEIN"/>
    <property type="match status" value="1"/>
</dbReference>
<dbReference type="Proteomes" id="UP000256388">
    <property type="component" value="Unassembled WGS sequence"/>
</dbReference>
<dbReference type="OrthoDB" id="9807210at2"/>
<sequence>MSCKLITSDVVLCLDADDHIYKNGYMVVEDDRITEIGYQKDLDSRRKFDETVELGPRLVMPGLVNAHTHSPMTLFRGHVEGHTLFTLDGWFNTIRVLEMKIDSEMIGPGVAVSCAEMIRTGTTTFVDQYFWMDHIYPEVRKSGLRAVLAYGIVELGEETARKRELAAAAAFLESLQDDPLLTGWLGPHAFFVDNSETAMGLEKELADKYKVGFHTHFATGQEENDYCREHYGITAIQQLNKMGFLEYPIIAAHSIGIPLEDLDTVKDKPFTAVFAPSSGMRNAAGIAPLNALRAAGVNVALGTDNVTNNNSYDMFKEMAITGKIMALLERNADAIPTRYILDMATMGGARAIGMEKEIGSLETGKKADLIALDLNEIGWAPFGGQDFYAALVYAVSGYHVRDVMVNGNWLFRDNDWTSMDYLKVRGELEAKHDELMRRIKE</sequence>
<evidence type="ECO:0000313" key="2">
    <source>
        <dbReference type="EMBL" id="REG07244.1"/>
    </source>
</evidence>
<dbReference type="InterPro" id="IPR050287">
    <property type="entry name" value="MTA/SAH_deaminase"/>
</dbReference>
<evidence type="ECO:0000259" key="1">
    <source>
        <dbReference type="Pfam" id="PF01979"/>
    </source>
</evidence>
<name>A0A347ZW67_9CHLR</name>
<organism evidence="2 3">
    <name type="scientific">Pelolinea submarina</name>
    <dbReference type="NCBI Taxonomy" id="913107"/>
    <lineage>
        <taxon>Bacteria</taxon>
        <taxon>Bacillati</taxon>
        <taxon>Chloroflexota</taxon>
        <taxon>Anaerolineae</taxon>
        <taxon>Anaerolineales</taxon>
        <taxon>Anaerolineaceae</taxon>
        <taxon>Pelolinea</taxon>
    </lineage>
</organism>
<keyword evidence="3" id="KW-1185">Reference proteome</keyword>
<dbReference type="InterPro" id="IPR011059">
    <property type="entry name" value="Metal-dep_hydrolase_composite"/>
</dbReference>
<dbReference type="GO" id="GO:0016810">
    <property type="term" value="F:hydrolase activity, acting on carbon-nitrogen (but not peptide) bonds"/>
    <property type="evidence" value="ECO:0007669"/>
    <property type="project" value="InterPro"/>
</dbReference>
<accession>A0A347ZW67</accession>
<reference evidence="2 3" key="1">
    <citation type="submission" date="2018-08" db="EMBL/GenBank/DDBJ databases">
        <title>Genomic Encyclopedia of Type Strains, Phase IV (KMG-IV): sequencing the most valuable type-strain genomes for metagenomic binning, comparative biology and taxonomic classification.</title>
        <authorList>
            <person name="Goeker M."/>
        </authorList>
    </citation>
    <scope>NUCLEOTIDE SEQUENCE [LARGE SCALE GENOMIC DNA]</scope>
    <source>
        <strain evidence="2 3">DSM 23923</strain>
    </source>
</reference>
<dbReference type="PANTHER" id="PTHR43794">
    <property type="entry name" value="AMINOHYDROLASE SSNA-RELATED"/>
    <property type="match status" value="1"/>
</dbReference>
<dbReference type="AlphaFoldDB" id="A0A347ZW67"/>
<dbReference type="InterPro" id="IPR032466">
    <property type="entry name" value="Metal_Hydrolase"/>
</dbReference>
<dbReference type="Gene3D" id="3.20.20.140">
    <property type="entry name" value="Metal-dependent hydrolases"/>
    <property type="match status" value="1"/>
</dbReference>
<dbReference type="RefSeq" id="WP_116225715.1">
    <property type="nucleotide sequence ID" value="NZ_AP018437.1"/>
</dbReference>
<dbReference type="SUPFAM" id="SSF51338">
    <property type="entry name" value="Composite domain of metallo-dependent hydrolases"/>
    <property type="match status" value="1"/>
</dbReference>
<comment type="caution">
    <text evidence="2">The sequence shown here is derived from an EMBL/GenBank/DDBJ whole genome shotgun (WGS) entry which is preliminary data.</text>
</comment>
<dbReference type="SUPFAM" id="SSF51556">
    <property type="entry name" value="Metallo-dependent hydrolases"/>
    <property type="match status" value="1"/>
</dbReference>
<dbReference type="EMBL" id="QUMS01000003">
    <property type="protein sequence ID" value="REG07244.1"/>
    <property type="molecule type" value="Genomic_DNA"/>
</dbReference>
<protein>
    <submittedName>
        <fullName evidence="2">Guanine deaminase</fullName>
    </submittedName>
</protein>
<proteinExistence type="predicted"/>
<dbReference type="Pfam" id="PF01979">
    <property type="entry name" value="Amidohydro_1"/>
    <property type="match status" value="1"/>
</dbReference>
<evidence type="ECO:0000313" key="3">
    <source>
        <dbReference type="Proteomes" id="UP000256388"/>
    </source>
</evidence>
<gene>
    <name evidence="2" type="ORF">DFR64_2449</name>
</gene>
<dbReference type="InterPro" id="IPR006680">
    <property type="entry name" value="Amidohydro-rel"/>
</dbReference>
<feature type="domain" description="Amidohydrolase-related" evidence="1">
    <location>
        <begin position="58"/>
        <end position="409"/>
    </location>
</feature>